<evidence type="ECO:0000256" key="2">
    <source>
        <dbReference type="ARBA" id="ARBA00009554"/>
    </source>
</evidence>
<organism evidence="5 6">
    <name type="scientific">Torulaspora globosa</name>
    <dbReference type="NCBI Taxonomy" id="48254"/>
    <lineage>
        <taxon>Eukaryota</taxon>
        <taxon>Fungi</taxon>
        <taxon>Dikarya</taxon>
        <taxon>Ascomycota</taxon>
        <taxon>Saccharomycotina</taxon>
        <taxon>Saccharomycetes</taxon>
        <taxon>Saccharomycetales</taxon>
        <taxon>Saccharomycetaceae</taxon>
        <taxon>Torulaspora</taxon>
    </lineage>
</organism>
<accession>A0A7H9HWW4</accession>
<keyword evidence="4" id="KW-0496">Mitochondrion</keyword>
<evidence type="ECO:0000313" key="6">
    <source>
        <dbReference type="Proteomes" id="UP000510647"/>
    </source>
</evidence>
<evidence type="ECO:0000256" key="3">
    <source>
        <dbReference type="ARBA" id="ARBA00014638"/>
    </source>
</evidence>
<comment type="similarity">
    <text evidence="2">Belongs to the RRG7 family.</text>
</comment>
<comment type="subcellular location">
    <subcellularLocation>
        <location evidence="1">Mitochondrion</location>
    </subcellularLocation>
</comment>
<dbReference type="Pfam" id="PF10356">
    <property type="entry name" value="RRG7"/>
    <property type="match status" value="1"/>
</dbReference>
<proteinExistence type="inferred from homology"/>
<dbReference type="PANTHER" id="PTHR28133">
    <property type="entry name" value="REQUIRED FOR RESPIRATORY GROWTH PROTEIN 7, MITOCHONDRIAL"/>
    <property type="match status" value="1"/>
</dbReference>
<dbReference type="InterPro" id="IPR018828">
    <property type="entry name" value="RRG7"/>
</dbReference>
<protein>
    <recommendedName>
        <fullName evidence="3">Required for respiratory growth protein 7, mitochondrial</fullName>
    </recommendedName>
</protein>
<dbReference type="AlphaFoldDB" id="A0A7H9HWW4"/>
<sequence>MGKVEMFNRVRGSMGRRWQSNSTIKRFIDENRAIAHTTVFQGTLYEHTVMRELEGKLAMTNLRKTGGANDRGVDIRGSWNISKVFNTMSPILKLDQTEIPARCKFNGVTFKPFRHKLPRETQLNVLIQCKAFTSSKVAPREFRELLGTFTSQVSNSQRNKTAIMMCSPNMLTKDGLSLINSVSMPLIYLRIEMLRQRGTEYDIDSGRLLNYYENEYAAQFLQGMGIKEWLKLSMFK</sequence>
<dbReference type="EMBL" id="CP059273">
    <property type="protein sequence ID" value="QLQ81860.1"/>
    <property type="molecule type" value="Genomic_DNA"/>
</dbReference>
<name>A0A7H9HWW4_9SACH</name>
<dbReference type="GO" id="GO:0005739">
    <property type="term" value="C:mitochondrion"/>
    <property type="evidence" value="ECO:0007669"/>
    <property type="project" value="UniProtKB-SubCell"/>
</dbReference>
<gene>
    <name evidence="5" type="ORF">HG537_0G01140</name>
</gene>
<keyword evidence="6" id="KW-1185">Reference proteome</keyword>
<dbReference type="PANTHER" id="PTHR28133:SF1">
    <property type="entry name" value="REQUIRED FOR RESPIRATORY GROWTH PROTEIN 7, MITOCHONDRIAL"/>
    <property type="match status" value="1"/>
</dbReference>
<reference evidence="5 6" key="1">
    <citation type="submission" date="2020-06" db="EMBL/GenBank/DDBJ databases">
        <title>The yeast mating-type switching endonuclease HO is a domesticated member of an unorthodox homing genetic element family.</title>
        <authorList>
            <person name="Coughlan A.Y."/>
            <person name="Lombardi L."/>
            <person name="Braun-Galleani S."/>
            <person name="Martos A.R."/>
            <person name="Galeote V."/>
            <person name="Bigey F."/>
            <person name="Dequin S."/>
            <person name="Byrne K.P."/>
            <person name="Wolfe K.H."/>
        </authorList>
    </citation>
    <scope>NUCLEOTIDE SEQUENCE [LARGE SCALE GENOMIC DNA]</scope>
    <source>
        <strain evidence="5 6">CBS2947</strain>
    </source>
</reference>
<evidence type="ECO:0000256" key="4">
    <source>
        <dbReference type="ARBA" id="ARBA00023128"/>
    </source>
</evidence>
<dbReference type="Proteomes" id="UP000510647">
    <property type="component" value="Chromosome 7"/>
</dbReference>
<evidence type="ECO:0000313" key="5">
    <source>
        <dbReference type="EMBL" id="QLQ81860.1"/>
    </source>
</evidence>
<evidence type="ECO:0000256" key="1">
    <source>
        <dbReference type="ARBA" id="ARBA00004173"/>
    </source>
</evidence>
<dbReference type="OrthoDB" id="20734at2759"/>